<dbReference type="EMBL" id="FMUS01000013">
    <property type="protein sequence ID" value="SCY68950.1"/>
    <property type="molecule type" value="Genomic_DNA"/>
</dbReference>
<evidence type="ECO:0000313" key="2">
    <source>
        <dbReference type="EMBL" id="SCY68950.1"/>
    </source>
</evidence>
<dbReference type="PANTHER" id="PTHR39966:SF1">
    <property type="entry name" value="HEMERYTHRIN-LIKE DOMAIN-CONTAINING PROTEIN"/>
    <property type="match status" value="1"/>
</dbReference>
<sequence length="188" mass="21866">MKAIQVLMDEHKNILRMLKIIRSLCIHTFTTHEVYYEGFYQAIDFVRNYADKFHHGKEEDILFEVMSNELGENIKIGPIYGMLTEHDLGRLFIKNLEDALKASEAGHDEAKIDIIANAISYTDLLYRHIEKEDTAIFTFAEEKLMKKSLDKLDKDFEAAKVRLNSDETEAKYVKILENLEGYVSKIKN</sequence>
<dbReference type="Gene3D" id="1.20.120.520">
    <property type="entry name" value="nmb1532 protein domain like"/>
    <property type="match status" value="1"/>
</dbReference>
<name>A0A1G5I044_9FIRM</name>
<dbReference type="InterPro" id="IPR012312">
    <property type="entry name" value="Hemerythrin-like"/>
</dbReference>
<dbReference type="Pfam" id="PF01814">
    <property type="entry name" value="Hemerythrin"/>
    <property type="match status" value="1"/>
</dbReference>
<gene>
    <name evidence="2" type="ORF">SAMN03080606_02161</name>
</gene>
<feature type="domain" description="Hemerythrin-like" evidence="1">
    <location>
        <begin position="3"/>
        <end position="139"/>
    </location>
</feature>
<evidence type="ECO:0000313" key="3">
    <source>
        <dbReference type="Proteomes" id="UP000198636"/>
    </source>
</evidence>
<organism evidence="2 3">
    <name type="scientific">Alkaliphilus peptidifermentans DSM 18978</name>
    <dbReference type="NCBI Taxonomy" id="1120976"/>
    <lineage>
        <taxon>Bacteria</taxon>
        <taxon>Bacillati</taxon>
        <taxon>Bacillota</taxon>
        <taxon>Clostridia</taxon>
        <taxon>Peptostreptococcales</taxon>
        <taxon>Natronincolaceae</taxon>
        <taxon>Alkaliphilus</taxon>
    </lineage>
</organism>
<protein>
    <submittedName>
        <fullName evidence="2">Hemerythrin-like domain-containing protein</fullName>
    </submittedName>
</protein>
<reference evidence="2 3" key="1">
    <citation type="submission" date="2016-10" db="EMBL/GenBank/DDBJ databases">
        <authorList>
            <person name="de Groot N.N."/>
        </authorList>
    </citation>
    <scope>NUCLEOTIDE SEQUENCE [LARGE SCALE GENOMIC DNA]</scope>
    <source>
        <strain evidence="2 3">DSM 18978</strain>
    </source>
</reference>
<dbReference type="PANTHER" id="PTHR39966">
    <property type="entry name" value="BLL2471 PROTEIN-RELATED"/>
    <property type="match status" value="1"/>
</dbReference>
<keyword evidence="3" id="KW-1185">Reference proteome</keyword>
<dbReference type="RefSeq" id="WP_091543210.1">
    <property type="nucleotide sequence ID" value="NZ_FMUS01000013.1"/>
</dbReference>
<dbReference type="Proteomes" id="UP000198636">
    <property type="component" value="Unassembled WGS sequence"/>
</dbReference>
<accession>A0A1G5I044</accession>
<dbReference type="OrthoDB" id="9785474at2"/>
<dbReference type="GO" id="GO:0005886">
    <property type="term" value="C:plasma membrane"/>
    <property type="evidence" value="ECO:0007669"/>
    <property type="project" value="TreeGrafter"/>
</dbReference>
<dbReference type="STRING" id="1120976.SAMN03080606_02161"/>
<evidence type="ECO:0000259" key="1">
    <source>
        <dbReference type="Pfam" id="PF01814"/>
    </source>
</evidence>
<dbReference type="AlphaFoldDB" id="A0A1G5I044"/>
<proteinExistence type="predicted"/>